<feature type="compositionally biased region" description="Low complexity" evidence="8">
    <location>
        <begin position="698"/>
        <end position="711"/>
    </location>
</feature>
<keyword evidence="4 7" id="KW-0547">Nucleotide-binding</keyword>
<proteinExistence type="predicted"/>
<evidence type="ECO:0000256" key="8">
    <source>
        <dbReference type="SAM" id="MobiDB-lite"/>
    </source>
</evidence>
<evidence type="ECO:0000256" key="7">
    <source>
        <dbReference type="PROSITE-ProRule" id="PRU10141"/>
    </source>
</evidence>
<keyword evidence="6 7" id="KW-0067">ATP-binding</keyword>
<name>A0AB39M6A2_9ACTN</name>
<evidence type="ECO:0000256" key="4">
    <source>
        <dbReference type="ARBA" id="ARBA00022741"/>
    </source>
</evidence>
<evidence type="ECO:0000256" key="1">
    <source>
        <dbReference type="ARBA" id="ARBA00012513"/>
    </source>
</evidence>
<evidence type="ECO:0000256" key="5">
    <source>
        <dbReference type="ARBA" id="ARBA00022777"/>
    </source>
</evidence>
<evidence type="ECO:0000256" key="3">
    <source>
        <dbReference type="ARBA" id="ARBA00022679"/>
    </source>
</evidence>
<feature type="compositionally biased region" description="Gly residues" evidence="8">
    <location>
        <begin position="434"/>
        <end position="458"/>
    </location>
</feature>
<reference evidence="11" key="1">
    <citation type="submission" date="2024-07" db="EMBL/GenBank/DDBJ databases">
        <authorList>
            <person name="Yu S.T."/>
        </authorList>
    </citation>
    <scope>NUCLEOTIDE SEQUENCE</scope>
    <source>
        <strain evidence="11">R08</strain>
    </source>
</reference>
<feature type="compositionally biased region" description="Gly residues" evidence="8">
    <location>
        <begin position="393"/>
        <end position="409"/>
    </location>
</feature>
<dbReference type="EMBL" id="CP163431">
    <property type="protein sequence ID" value="XDQ01417.1"/>
    <property type="molecule type" value="Genomic_DNA"/>
</dbReference>
<dbReference type="Gene3D" id="1.10.510.10">
    <property type="entry name" value="Transferase(Phosphotransferase) domain 1"/>
    <property type="match status" value="1"/>
</dbReference>
<dbReference type="SMART" id="SM00220">
    <property type="entry name" value="S_TKc"/>
    <property type="match status" value="1"/>
</dbReference>
<evidence type="ECO:0000256" key="2">
    <source>
        <dbReference type="ARBA" id="ARBA00022527"/>
    </source>
</evidence>
<keyword evidence="3" id="KW-0808">Transferase</keyword>
<feature type="compositionally biased region" description="Gly residues" evidence="8">
    <location>
        <begin position="468"/>
        <end position="485"/>
    </location>
</feature>
<keyword evidence="9" id="KW-1133">Transmembrane helix</keyword>
<dbReference type="PROSITE" id="PS50011">
    <property type="entry name" value="PROTEIN_KINASE_DOM"/>
    <property type="match status" value="1"/>
</dbReference>
<feature type="compositionally biased region" description="Low complexity" evidence="8">
    <location>
        <begin position="746"/>
        <end position="763"/>
    </location>
</feature>
<feature type="region of interest" description="Disordered" evidence="8">
    <location>
        <begin position="694"/>
        <end position="790"/>
    </location>
</feature>
<feature type="domain" description="Protein kinase" evidence="10">
    <location>
        <begin position="29"/>
        <end position="291"/>
    </location>
</feature>
<organism evidence="11">
    <name type="scientific">Streptomyces sp. R08</name>
    <dbReference type="NCBI Taxonomy" id="3238624"/>
    <lineage>
        <taxon>Bacteria</taxon>
        <taxon>Bacillati</taxon>
        <taxon>Actinomycetota</taxon>
        <taxon>Actinomycetes</taxon>
        <taxon>Kitasatosporales</taxon>
        <taxon>Streptomycetaceae</taxon>
        <taxon>Streptomyces</taxon>
    </lineage>
</organism>
<dbReference type="PANTHER" id="PTHR43289">
    <property type="entry name" value="MITOGEN-ACTIVATED PROTEIN KINASE KINASE KINASE 20-RELATED"/>
    <property type="match status" value="1"/>
</dbReference>
<feature type="region of interest" description="Disordered" evidence="8">
    <location>
        <begin position="323"/>
        <end position="660"/>
    </location>
</feature>
<feature type="compositionally biased region" description="Gly residues" evidence="8">
    <location>
        <begin position="764"/>
        <end position="777"/>
    </location>
</feature>
<feature type="compositionally biased region" description="Gly residues" evidence="8">
    <location>
        <begin position="328"/>
        <end position="346"/>
    </location>
</feature>
<gene>
    <name evidence="11" type="ORF">AB5J58_14970</name>
</gene>
<dbReference type="GO" id="GO:0004674">
    <property type="term" value="F:protein serine/threonine kinase activity"/>
    <property type="evidence" value="ECO:0007669"/>
    <property type="project" value="UniProtKB-KW"/>
</dbReference>
<evidence type="ECO:0000313" key="11">
    <source>
        <dbReference type="EMBL" id="XDQ01417.1"/>
    </source>
</evidence>
<dbReference type="Pfam" id="PF00069">
    <property type="entry name" value="Pkinase"/>
    <property type="match status" value="1"/>
</dbReference>
<dbReference type="PROSITE" id="PS00108">
    <property type="entry name" value="PROTEIN_KINASE_ST"/>
    <property type="match status" value="1"/>
</dbReference>
<dbReference type="PROSITE" id="PS00107">
    <property type="entry name" value="PROTEIN_KINASE_ATP"/>
    <property type="match status" value="1"/>
</dbReference>
<dbReference type="InterPro" id="IPR011009">
    <property type="entry name" value="Kinase-like_dom_sf"/>
</dbReference>
<dbReference type="AlphaFoldDB" id="A0AB39M6A2"/>
<dbReference type="PANTHER" id="PTHR43289:SF6">
    <property type="entry name" value="SERINE_THREONINE-PROTEIN KINASE NEKL-3"/>
    <property type="match status" value="1"/>
</dbReference>
<dbReference type="GO" id="GO:0005524">
    <property type="term" value="F:ATP binding"/>
    <property type="evidence" value="ECO:0007669"/>
    <property type="project" value="UniProtKB-UniRule"/>
</dbReference>
<feature type="compositionally biased region" description="Gly residues" evidence="8">
    <location>
        <begin position="367"/>
        <end position="385"/>
    </location>
</feature>
<keyword evidence="5 11" id="KW-0418">Kinase</keyword>
<dbReference type="SUPFAM" id="SSF56112">
    <property type="entry name" value="Protein kinase-like (PK-like)"/>
    <property type="match status" value="1"/>
</dbReference>
<dbReference type="RefSeq" id="WP_369187812.1">
    <property type="nucleotide sequence ID" value="NZ_CP163431.1"/>
</dbReference>
<dbReference type="CDD" id="cd14014">
    <property type="entry name" value="STKc_PknB_like"/>
    <property type="match status" value="1"/>
</dbReference>
<dbReference type="EC" id="2.7.11.1" evidence="1"/>
<feature type="compositionally biased region" description="Low complexity" evidence="8">
    <location>
        <begin position="778"/>
        <end position="790"/>
    </location>
</feature>
<keyword evidence="9" id="KW-0472">Membrane</keyword>
<feature type="compositionally biased region" description="Low complexity" evidence="8">
    <location>
        <begin position="516"/>
        <end position="550"/>
    </location>
</feature>
<accession>A0AB39M6A2</accession>
<evidence type="ECO:0000256" key="6">
    <source>
        <dbReference type="ARBA" id="ARBA00022840"/>
    </source>
</evidence>
<protein>
    <recommendedName>
        <fullName evidence="1">non-specific serine/threonine protein kinase</fullName>
        <ecNumber evidence="1">2.7.11.1</ecNumber>
    </recommendedName>
</protein>
<feature type="binding site" evidence="7">
    <location>
        <position position="58"/>
    </location>
    <ligand>
        <name>ATP</name>
        <dbReference type="ChEBI" id="CHEBI:30616"/>
    </ligand>
</feature>
<dbReference type="InterPro" id="IPR017441">
    <property type="entry name" value="Protein_kinase_ATP_BS"/>
</dbReference>
<dbReference type="InterPro" id="IPR000719">
    <property type="entry name" value="Prot_kinase_dom"/>
</dbReference>
<dbReference type="InterPro" id="IPR008271">
    <property type="entry name" value="Ser/Thr_kinase_AS"/>
</dbReference>
<keyword evidence="9" id="KW-0812">Transmembrane</keyword>
<evidence type="ECO:0000259" key="10">
    <source>
        <dbReference type="PROSITE" id="PS50011"/>
    </source>
</evidence>
<evidence type="ECO:0000256" key="9">
    <source>
        <dbReference type="SAM" id="Phobius"/>
    </source>
</evidence>
<keyword evidence="2" id="KW-0723">Serine/threonine-protein kinase</keyword>
<feature type="transmembrane region" description="Helical" evidence="9">
    <location>
        <begin position="666"/>
        <end position="686"/>
    </location>
</feature>
<sequence>MDVPRDGAAVPSGESGRVDGVDRLLAGRYRVVARLGRGGMGVVWRAVDEVLGREVAVKELRTFTDAHGPELADLRLRMQREARAAARVRHPGVVAVHDIAEVDGRPLIVMELIDGPSLDDVLTERGPIDPREAAGIGAKVMEALAAAHAVGVLHRDVKPGNILLDRSGRVVLTDFGIATMDDPGDGSATHLTRSGELIGSLDYLAPERAQGADPGPASDVWALGATLYAAVEGTSPFRRTSTYSTLTAIVSEPLPEPGRAGRLGPVLRQLMEKRPELRPDAGRARGMLETVARGAGTDTPTAVLRGSYGVVGDGAFGVPPGGSALAGAGSGDPEGVTGPGGAGLEGSGSARDGEPGADAGELTGAEEGSGVGDAAGKGAGAGGSAGQDAGDEGAAGRGAGTGGAAGKGSGSAASEARVGQGVGSAEASDSVEAGFGGAVPGGGGRSGPGFGGGTPGGDGRSEAEFGGAARGGGGSGPGFSGGTPDSGGRSEAVFDGAAPGSDGRSEPSLGGVAPDRAGPSEPGPGSAAPSNASPSQQPRAQAAAAGSADGPRPEDAPAPGAPHNPWASAYQSETAAGSEAAAQHPASSGEFGAAQRNPGAPGQPSSATPGAYSAPWAAAHPQGPGSTAPSPAVPQGFGPPLAPAPHTSAPTGPIAPATSPRRKARILIAAVASAVVLIGAGVAYALHNAHDNEADTRPSVASAPASAVSSPTGHTDAGRSGAPKPTGQNDEKTPDPAGTQGKHSEPTPSAPGSASAPGKPTAGSGAGGSKGGSGSGSSTGSSSSPSPAAACQAIGGGKYNCQVWRSAKSYTASGTGVGVLGSGTNYFFCQQDLGRRETYGQWTNTWWAKTDDDSGNTNVYVSAVYLKGGDNDEPVPGLPVC</sequence>
<dbReference type="Gene3D" id="3.30.200.20">
    <property type="entry name" value="Phosphorylase Kinase, domain 1"/>
    <property type="match status" value="1"/>
</dbReference>